<dbReference type="SUPFAM" id="SSF52540">
    <property type="entry name" value="P-loop containing nucleoside triphosphate hydrolases"/>
    <property type="match status" value="1"/>
</dbReference>
<dbReference type="PANTHER" id="PTHR37937:SF1">
    <property type="entry name" value="CONJUGATIVE TRANSFER: DNA TRANSPORT"/>
    <property type="match status" value="1"/>
</dbReference>
<dbReference type="AlphaFoldDB" id="A0AA35G7W9"/>
<keyword evidence="4" id="KW-0812">Transmembrane</keyword>
<evidence type="ECO:0000313" key="9">
    <source>
        <dbReference type="Proteomes" id="UP001163687"/>
    </source>
</evidence>
<dbReference type="KEGG" id="cmic:caldi_08680"/>
<evidence type="ECO:0000313" key="8">
    <source>
        <dbReference type="EMBL" id="BDG59778.1"/>
    </source>
</evidence>
<evidence type="ECO:0000256" key="6">
    <source>
        <dbReference type="ARBA" id="ARBA00023136"/>
    </source>
</evidence>
<feature type="region of interest" description="Disordered" evidence="7">
    <location>
        <begin position="593"/>
        <end position="612"/>
    </location>
</feature>
<proteinExistence type="inferred from homology"/>
<dbReference type="Pfam" id="PF13342">
    <property type="entry name" value="Toprim_Crpt"/>
    <property type="match status" value="1"/>
</dbReference>
<keyword evidence="6" id="KW-0472">Membrane</keyword>
<comment type="similarity">
    <text evidence="2">Belongs to the VirD4/TraG family.</text>
</comment>
<keyword evidence="5" id="KW-1133">Transmembrane helix</keyword>
<keyword evidence="9" id="KW-1185">Reference proteome</keyword>
<dbReference type="NCBIfam" id="NF045973">
    <property type="entry name" value="conju_CD1115"/>
    <property type="match status" value="1"/>
</dbReference>
<dbReference type="EMBL" id="AP025628">
    <property type="protein sequence ID" value="BDG59778.1"/>
    <property type="molecule type" value="Genomic_DNA"/>
</dbReference>
<feature type="region of interest" description="Disordered" evidence="7">
    <location>
        <begin position="696"/>
        <end position="766"/>
    </location>
</feature>
<evidence type="ECO:0000256" key="2">
    <source>
        <dbReference type="ARBA" id="ARBA00008806"/>
    </source>
</evidence>
<dbReference type="RefSeq" id="WP_264843877.1">
    <property type="nucleotide sequence ID" value="NZ_AP025628.1"/>
</dbReference>
<dbReference type="CDD" id="cd01127">
    <property type="entry name" value="TrwB_TraG_TraD_VirD4"/>
    <property type="match status" value="1"/>
</dbReference>
<dbReference type="GO" id="GO:0005886">
    <property type="term" value="C:plasma membrane"/>
    <property type="evidence" value="ECO:0007669"/>
    <property type="project" value="UniProtKB-SubCell"/>
</dbReference>
<reference evidence="8" key="1">
    <citation type="submission" date="2022-03" db="EMBL/GenBank/DDBJ databases">
        <title>Complete genome sequence of Caldinitratiruptor microaerophilus.</title>
        <authorList>
            <person name="Mukaiyama R."/>
            <person name="Nishiyama T."/>
            <person name="Ueda K."/>
        </authorList>
    </citation>
    <scope>NUCLEOTIDE SEQUENCE</scope>
    <source>
        <strain evidence="8">JCM 16183</strain>
    </source>
</reference>
<feature type="region of interest" description="Disordered" evidence="7">
    <location>
        <begin position="98"/>
        <end position="121"/>
    </location>
</feature>
<feature type="compositionally biased region" description="Low complexity" evidence="7">
    <location>
        <begin position="632"/>
        <end position="652"/>
    </location>
</feature>
<comment type="subcellular location">
    <subcellularLocation>
        <location evidence="1">Cell membrane</location>
        <topology evidence="1">Multi-pass membrane protein</topology>
    </subcellularLocation>
</comment>
<evidence type="ECO:0000256" key="1">
    <source>
        <dbReference type="ARBA" id="ARBA00004651"/>
    </source>
</evidence>
<gene>
    <name evidence="8" type="ORF">caldi_08680</name>
</gene>
<name>A0AA35G7W9_9FIRM</name>
<evidence type="ECO:0000256" key="5">
    <source>
        <dbReference type="ARBA" id="ARBA00022989"/>
    </source>
</evidence>
<evidence type="ECO:0000256" key="4">
    <source>
        <dbReference type="ARBA" id="ARBA00022692"/>
    </source>
</evidence>
<evidence type="ECO:0000256" key="3">
    <source>
        <dbReference type="ARBA" id="ARBA00022475"/>
    </source>
</evidence>
<sequence length="855" mass="89939">MRVRLALLALLLVADLRLLPALARLPPYLPVPGRRPARIADWRDGWLRHPLRAAASLLAPRTDADRSARTGWLILQGFVGVGALWLLLPDPFGRRSVRGPAGVAPPPDPSGAHGTARWRRPEEIRRTLARVPVRPLLEGTASRPPPAGVVLGAAGRGRRMAAWVSVPSPTVNPHVLVIGSPGSGKTRRLVLPTLWLLGQAGVSIVVTDPKGELYAATADHFRRQGYQVRTLNLIDPARSDPYNPLAAVAAAAAAGDLDYASQLAWDLAHTLVTGDASGADPYGKDPFWAQSAEALIAALALYVATQASAEARHMASVCHLLSTSGADTGAELDFLMDALPEDHPARQAYGTVRLSQDKTRAGVLTTAASKLRLFADPAVARMTARQGGDLADPGRRPTVVYLLIPDDRSTRNPIAALYIAPMYSALVRLAHATGGSLPVPLYWVLDEFANLGKIRDWDKMVAVMRGRRMAAVMILQALPQLAARYGKETAAVIAANCDTWIFLRTADRETAKEIAEKLGQYTIRTRTGSTTARRNDLSTGSSEHLSGRSLLTPDEVLRWPAGQALVLQSGQHPVRLPLPDLAAWPFAMDFEAPGSPPPVRQDDGPPPLWSPVPFAGAASTLAQLLAGESFAPSDVAASPPDDGAASSVPADPRTGHDASAGAPGGQGSAPGSAPPPGTGGRARTPVWAAVASVADTGGTRGMDGDHSAGESPEATGPDVAETPPGPGGRVPLWARGARRGHTGERPPAEAGAHEAPTGTQPGPPDLPPCPLCGSPLELGRFAVRCTGPGCRLNVRRAVAGRALAHEELAALLRDGQTPVLDGFRSRTGNRFSAALVLRRDGSGVDFAYPPRHASQ</sequence>
<dbReference type="Proteomes" id="UP001163687">
    <property type="component" value="Chromosome"/>
</dbReference>
<feature type="region of interest" description="Disordered" evidence="7">
    <location>
        <begin position="529"/>
        <end position="549"/>
    </location>
</feature>
<dbReference type="Pfam" id="PF02534">
    <property type="entry name" value="T4SS-DNA_transf"/>
    <property type="match status" value="1"/>
</dbReference>
<dbReference type="PANTHER" id="PTHR37937">
    <property type="entry name" value="CONJUGATIVE TRANSFER: DNA TRANSPORT"/>
    <property type="match status" value="1"/>
</dbReference>
<organism evidence="8 9">
    <name type="scientific">Caldinitratiruptor microaerophilus</name>
    <dbReference type="NCBI Taxonomy" id="671077"/>
    <lineage>
        <taxon>Bacteria</taxon>
        <taxon>Bacillati</taxon>
        <taxon>Bacillota</taxon>
        <taxon>Clostridia</taxon>
        <taxon>Eubacteriales</taxon>
        <taxon>Symbiobacteriaceae</taxon>
        <taxon>Caldinitratiruptor</taxon>
    </lineage>
</organism>
<keyword evidence="3" id="KW-1003">Cell membrane</keyword>
<dbReference type="Gene3D" id="3.40.50.300">
    <property type="entry name" value="P-loop containing nucleotide triphosphate hydrolases"/>
    <property type="match status" value="2"/>
</dbReference>
<dbReference type="InterPro" id="IPR003688">
    <property type="entry name" value="TraG/VirD4"/>
</dbReference>
<protein>
    <submittedName>
        <fullName evidence="8">Uncharacterized protein</fullName>
    </submittedName>
</protein>
<feature type="compositionally biased region" description="Polar residues" evidence="7">
    <location>
        <begin position="529"/>
        <end position="544"/>
    </location>
</feature>
<feature type="compositionally biased region" description="Pro residues" evidence="7">
    <location>
        <begin position="594"/>
        <end position="610"/>
    </location>
</feature>
<dbReference type="InterPro" id="IPR027417">
    <property type="entry name" value="P-loop_NTPase"/>
</dbReference>
<evidence type="ECO:0000256" key="7">
    <source>
        <dbReference type="SAM" id="MobiDB-lite"/>
    </source>
</evidence>
<accession>A0AA35G7W9</accession>
<dbReference type="InterPro" id="IPR051539">
    <property type="entry name" value="T4SS-coupling_protein"/>
</dbReference>
<dbReference type="InterPro" id="IPR025589">
    <property type="entry name" value="Toprim_C_rpt"/>
</dbReference>
<feature type="region of interest" description="Disordered" evidence="7">
    <location>
        <begin position="632"/>
        <end position="683"/>
    </location>
</feature>